<evidence type="ECO:0000256" key="6">
    <source>
        <dbReference type="ARBA" id="ARBA00022989"/>
    </source>
</evidence>
<keyword evidence="7 8" id="KW-0472">Membrane</keyword>
<evidence type="ECO:0000256" key="3">
    <source>
        <dbReference type="ARBA" id="ARBA00022676"/>
    </source>
</evidence>
<evidence type="ECO:0000259" key="9">
    <source>
        <dbReference type="Pfam" id="PF13231"/>
    </source>
</evidence>
<feature type="transmembrane region" description="Helical" evidence="8">
    <location>
        <begin position="340"/>
        <end position="357"/>
    </location>
</feature>
<name>A0ABR8KHN9_9NOSO</name>
<organism evidence="10 11">
    <name type="scientific">Nostoc paludosum FACHB-159</name>
    <dbReference type="NCBI Taxonomy" id="2692908"/>
    <lineage>
        <taxon>Bacteria</taxon>
        <taxon>Bacillati</taxon>
        <taxon>Cyanobacteriota</taxon>
        <taxon>Cyanophyceae</taxon>
        <taxon>Nostocales</taxon>
        <taxon>Nostocaceae</taxon>
        <taxon>Nostoc</taxon>
    </lineage>
</organism>
<feature type="domain" description="Glycosyltransferase RgtA/B/C/D-like" evidence="9">
    <location>
        <begin position="99"/>
        <end position="257"/>
    </location>
</feature>
<sequence>MMFSFRKKKSFIEIFKIITIILLILGIFLRFANIERKNFWADETFTHLRIYGHTKSELKEEVSKSQILSPKDLLNKYQLPAPDKNYLNIIQGLALEDPKHTPLYFIMARFWVDIFGNTVAATRSLSAAIALLVFPCLYWLCLELFQSSSVGLVAIAILTVSPFHILYAQEARMYSLLTLMILLSSATLLRAIRVNSKFSWSIYAVSLSLGFYTHSLFNLVAIGQGIYVFIIQSLRLNKILVHYITATLVGILTFLPWGFFIVTQLEKLEKTIGWSKKIIPLSDLTDAWQINLSRIVFDITPNYSFPDKLQNDLWFLLIRFICIVFLYGIYFVYRQTSKKVWLLIFLLIGITSASQALPDVLFGGLRSVIPRYSIPIFIGYHLAIAYLFAEKAFLKSNSLLQRKIWRLIIILFLVLELISCYVIFPKTTWANKGFSSDNIPIVNIINQSQYPILICPECTGDKCWGSILSMSYYLKPTVKIQMFPEINISPNFNKFSDVFFLNASEKLQNHLKKEQNLDINLVYKNKLSLWKLKRFVSY</sequence>
<proteinExistence type="predicted"/>
<keyword evidence="4" id="KW-0808">Transferase</keyword>
<keyword evidence="2" id="KW-1003">Cell membrane</keyword>
<evidence type="ECO:0000256" key="2">
    <source>
        <dbReference type="ARBA" id="ARBA00022475"/>
    </source>
</evidence>
<feature type="transmembrane region" description="Helical" evidence="8">
    <location>
        <begin position="404"/>
        <end position="424"/>
    </location>
</feature>
<feature type="transmembrane region" description="Helical" evidence="8">
    <location>
        <begin position="313"/>
        <end position="333"/>
    </location>
</feature>
<feature type="transmembrane region" description="Helical" evidence="8">
    <location>
        <begin position="174"/>
        <end position="192"/>
    </location>
</feature>
<dbReference type="InterPro" id="IPR050297">
    <property type="entry name" value="LipidA_mod_glycosyltrf_83"/>
</dbReference>
<dbReference type="RefSeq" id="WP_190958912.1">
    <property type="nucleotide sequence ID" value="NZ_JACJTU010000048.1"/>
</dbReference>
<feature type="transmembrane region" description="Helical" evidence="8">
    <location>
        <begin position="212"/>
        <end position="231"/>
    </location>
</feature>
<keyword evidence="5 8" id="KW-0812">Transmembrane</keyword>
<dbReference type="Proteomes" id="UP000637383">
    <property type="component" value="Unassembled WGS sequence"/>
</dbReference>
<evidence type="ECO:0000256" key="5">
    <source>
        <dbReference type="ARBA" id="ARBA00022692"/>
    </source>
</evidence>
<evidence type="ECO:0000313" key="11">
    <source>
        <dbReference type="Proteomes" id="UP000637383"/>
    </source>
</evidence>
<protein>
    <submittedName>
        <fullName evidence="10">Glycosyltransferase family 39 protein</fullName>
    </submittedName>
</protein>
<feature type="transmembrane region" description="Helical" evidence="8">
    <location>
        <begin position="243"/>
        <end position="262"/>
    </location>
</feature>
<evidence type="ECO:0000256" key="4">
    <source>
        <dbReference type="ARBA" id="ARBA00022679"/>
    </source>
</evidence>
<evidence type="ECO:0000256" key="7">
    <source>
        <dbReference type="ARBA" id="ARBA00023136"/>
    </source>
</evidence>
<reference evidence="10 11" key="1">
    <citation type="journal article" date="2020" name="ISME J.">
        <title>Comparative genomics reveals insights into cyanobacterial evolution and habitat adaptation.</title>
        <authorList>
            <person name="Chen M.Y."/>
            <person name="Teng W.K."/>
            <person name="Zhao L."/>
            <person name="Hu C.X."/>
            <person name="Zhou Y.K."/>
            <person name="Han B.P."/>
            <person name="Song L.R."/>
            <person name="Shu W.S."/>
        </authorList>
    </citation>
    <scope>NUCLEOTIDE SEQUENCE [LARGE SCALE GENOMIC DNA]</scope>
    <source>
        <strain evidence="10 11">FACHB-159</strain>
    </source>
</reference>
<feature type="transmembrane region" description="Helical" evidence="8">
    <location>
        <begin position="151"/>
        <end position="167"/>
    </location>
</feature>
<dbReference type="PANTHER" id="PTHR33908:SF11">
    <property type="entry name" value="MEMBRANE PROTEIN"/>
    <property type="match status" value="1"/>
</dbReference>
<feature type="transmembrane region" description="Helical" evidence="8">
    <location>
        <begin position="369"/>
        <end position="389"/>
    </location>
</feature>
<evidence type="ECO:0000256" key="8">
    <source>
        <dbReference type="SAM" id="Phobius"/>
    </source>
</evidence>
<dbReference type="PANTHER" id="PTHR33908">
    <property type="entry name" value="MANNOSYLTRANSFERASE YKCB-RELATED"/>
    <property type="match status" value="1"/>
</dbReference>
<dbReference type="EMBL" id="JACJTU010000048">
    <property type="protein sequence ID" value="MBD2738371.1"/>
    <property type="molecule type" value="Genomic_DNA"/>
</dbReference>
<dbReference type="Pfam" id="PF13231">
    <property type="entry name" value="PMT_2"/>
    <property type="match status" value="1"/>
</dbReference>
<keyword evidence="3" id="KW-0328">Glycosyltransferase</keyword>
<evidence type="ECO:0000313" key="10">
    <source>
        <dbReference type="EMBL" id="MBD2738371.1"/>
    </source>
</evidence>
<feature type="transmembrane region" description="Helical" evidence="8">
    <location>
        <begin position="12"/>
        <end position="32"/>
    </location>
</feature>
<keyword evidence="6 8" id="KW-1133">Transmembrane helix</keyword>
<dbReference type="InterPro" id="IPR038731">
    <property type="entry name" value="RgtA/B/C-like"/>
</dbReference>
<keyword evidence="11" id="KW-1185">Reference proteome</keyword>
<comment type="caution">
    <text evidence="10">The sequence shown here is derived from an EMBL/GenBank/DDBJ whole genome shotgun (WGS) entry which is preliminary data.</text>
</comment>
<feature type="transmembrane region" description="Helical" evidence="8">
    <location>
        <begin position="127"/>
        <end position="145"/>
    </location>
</feature>
<evidence type="ECO:0000256" key="1">
    <source>
        <dbReference type="ARBA" id="ARBA00004651"/>
    </source>
</evidence>
<gene>
    <name evidence="10" type="ORF">H6H03_31585</name>
</gene>
<accession>A0ABR8KHN9</accession>
<comment type="subcellular location">
    <subcellularLocation>
        <location evidence="1">Cell membrane</location>
        <topology evidence="1">Multi-pass membrane protein</topology>
    </subcellularLocation>
</comment>